<keyword evidence="1" id="KW-0472">Membrane</keyword>
<accession>A0A081C4C3</accession>
<evidence type="ECO:0000313" key="3">
    <source>
        <dbReference type="Proteomes" id="UP000030661"/>
    </source>
</evidence>
<keyword evidence="1" id="KW-1133">Transmembrane helix</keyword>
<evidence type="ECO:0000313" key="2">
    <source>
        <dbReference type="EMBL" id="GAK59428.1"/>
    </source>
</evidence>
<dbReference type="Proteomes" id="UP000030661">
    <property type="component" value="Unassembled WGS sequence"/>
</dbReference>
<dbReference type="AlphaFoldDB" id="A0A081C4C3"/>
<dbReference type="HOGENOM" id="CLU_712975_0_0_0"/>
<organism evidence="2">
    <name type="scientific">Vecturithrix granuli</name>
    <dbReference type="NCBI Taxonomy" id="1499967"/>
    <lineage>
        <taxon>Bacteria</taxon>
        <taxon>Candidatus Moduliflexota</taxon>
        <taxon>Candidatus Vecturitrichia</taxon>
        <taxon>Candidatus Vecturitrichales</taxon>
        <taxon>Candidatus Vecturitrichaceae</taxon>
        <taxon>Candidatus Vecturithrix</taxon>
    </lineage>
</organism>
<sequence>MIMTGLGVSFLLVCFFIISLFLYMLRSRNIHIWFSAYVLHLLKRKIQIEATPIYIFFCVVDHFEPRWNHATYEQECQRVDIWVKQYPIMALNHRDSRGRPYQHTFFYPEEEYRTEHLDKLARIHKNGFGDVEIHLHHNNDTSQNLRETLIRFKTILHDTHGLLHKNRDTGNVEYGFIHGNWALDNSRPDGKWCGVNDELIILRETGCYADFTYPSAPDVTQTQKINSIYYATDDPQQPKSHNTGIDVEVNRPPSGDLMIIQGILTLNWRTRKWGIFPRIENSELSGDNPPVSSRVDLWIQQHIHVSGQPKWIFVKLHTHGAQEENCNMLLGEPMNKMLSYLETTYNDGIHYKLYYVTARELYGLIKAAEKGENKEPDQILEQMYADGGNIHS</sequence>
<evidence type="ECO:0000256" key="1">
    <source>
        <dbReference type="SAM" id="Phobius"/>
    </source>
</evidence>
<gene>
    <name evidence="2" type="ORF">U27_06412</name>
</gene>
<dbReference type="EMBL" id="DF820470">
    <property type="protein sequence ID" value="GAK59428.1"/>
    <property type="molecule type" value="Genomic_DNA"/>
</dbReference>
<reference evidence="2" key="1">
    <citation type="journal article" date="2015" name="PeerJ">
        <title>First genomic representation of candidate bacterial phylum KSB3 points to enhanced environmental sensing as a trigger of wastewater bulking.</title>
        <authorList>
            <person name="Sekiguchi Y."/>
            <person name="Ohashi A."/>
            <person name="Parks D.H."/>
            <person name="Yamauchi T."/>
            <person name="Tyson G.W."/>
            <person name="Hugenholtz P."/>
        </authorList>
    </citation>
    <scope>NUCLEOTIDE SEQUENCE [LARGE SCALE GENOMIC DNA]</scope>
</reference>
<protein>
    <submittedName>
        <fullName evidence="2">Uncharacterized protein</fullName>
    </submittedName>
</protein>
<name>A0A081C4C3_VECG1</name>
<keyword evidence="1" id="KW-0812">Transmembrane</keyword>
<proteinExistence type="predicted"/>
<dbReference type="STRING" id="1499967.U27_06412"/>
<keyword evidence="3" id="KW-1185">Reference proteome</keyword>
<feature type="transmembrane region" description="Helical" evidence="1">
    <location>
        <begin position="6"/>
        <end position="25"/>
    </location>
</feature>